<dbReference type="VEuPathDB" id="FungiDB:SMAC_09151"/>
<reference evidence="4 5" key="1">
    <citation type="submission" date="2017-07" db="EMBL/GenBank/DDBJ databases">
        <title>Genome sequence of the Sordaria macrospora wild type strain R19027.</title>
        <authorList>
            <person name="Nowrousian M."/>
            <person name="Teichert I."/>
            <person name="Kueck U."/>
        </authorList>
    </citation>
    <scope>NUCLEOTIDE SEQUENCE [LARGE SCALE GENOMIC DNA]</scope>
    <source>
        <strain evidence="4 5">R19027</strain>
        <tissue evidence="4">Mycelium</tissue>
    </source>
</reference>
<keyword evidence="2" id="KW-0560">Oxidoreductase</keyword>
<dbReference type="Gene3D" id="3.40.50.720">
    <property type="entry name" value="NAD(P)-binding Rossmann-like Domain"/>
    <property type="match status" value="1"/>
</dbReference>
<sequence length="352" mass="37687">MTTPPNFSNPANDSLPSSTFPLSGKTALVTGASSGIGRSLAFAFARAGCYVACVSRSHPLGRVDPRNSTSPSRPSSLFALADADGTAADQTIAELINAASLPPDASTGSSSSERAQDFICDVTSPYSFAQLEQDIRKWVDQPVTILVNNAGVASVAGIEFQTPDGMESWNKVIATNLTGPVALAYQFLPGMLAAGDGCIISVGSRNAVVPVPFMAAYNVSKTGLLKFHETLEKEIGGRGVRNFFVVPGNINTGILKRENSVDERSYRESERVRRMVERINDAGKRGENAVTRAQDFADVCVRLAAMGKDADILSGRYVDTERDVEALLEDAKKGTGSEICKRRLYQLNIDRL</sequence>
<dbReference type="InterPro" id="IPR036291">
    <property type="entry name" value="NAD(P)-bd_dom_sf"/>
</dbReference>
<dbReference type="PANTHER" id="PTHR44196:SF1">
    <property type="entry name" value="DEHYDROGENASE_REDUCTASE SDR FAMILY MEMBER 7B"/>
    <property type="match status" value="1"/>
</dbReference>
<evidence type="ECO:0000256" key="2">
    <source>
        <dbReference type="ARBA" id="ARBA00023002"/>
    </source>
</evidence>
<name>A0A8S8ZT81_SORMA</name>
<dbReference type="Pfam" id="PF00106">
    <property type="entry name" value="adh_short"/>
    <property type="match status" value="2"/>
</dbReference>
<dbReference type="Proteomes" id="UP000433876">
    <property type="component" value="Unassembled WGS sequence"/>
</dbReference>
<accession>A0A8S8ZT81</accession>
<dbReference type="GO" id="GO:0016020">
    <property type="term" value="C:membrane"/>
    <property type="evidence" value="ECO:0007669"/>
    <property type="project" value="TreeGrafter"/>
</dbReference>
<comment type="caution">
    <text evidence="4">The sequence shown here is derived from an EMBL/GenBank/DDBJ whole genome shotgun (WGS) entry which is preliminary data.</text>
</comment>
<dbReference type="SUPFAM" id="SSF51735">
    <property type="entry name" value="NAD(P)-binding Rossmann-fold domains"/>
    <property type="match status" value="1"/>
</dbReference>
<evidence type="ECO:0000256" key="1">
    <source>
        <dbReference type="ARBA" id="ARBA00006484"/>
    </source>
</evidence>
<evidence type="ECO:0000313" key="5">
    <source>
        <dbReference type="Proteomes" id="UP000433876"/>
    </source>
</evidence>
<dbReference type="OMA" id="FMAAYNV"/>
<gene>
    <name evidence="4" type="ORF">SMACR_09151</name>
</gene>
<evidence type="ECO:0000256" key="3">
    <source>
        <dbReference type="RuleBase" id="RU000363"/>
    </source>
</evidence>
<dbReference type="PRINTS" id="PR00081">
    <property type="entry name" value="GDHRDH"/>
</dbReference>
<evidence type="ECO:0008006" key="6">
    <source>
        <dbReference type="Google" id="ProtNLM"/>
    </source>
</evidence>
<dbReference type="PRINTS" id="PR00080">
    <property type="entry name" value="SDRFAMILY"/>
</dbReference>
<dbReference type="AlphaFoldDB" id="A0A8S8ZT81"/>
<dbReference type="GO" id="GO:0016491">
    <property type="term" value="F:oxidoreductase activity"/>
    <property type="evidence" value="ECO:0007669"/>
    <property type="project" value="UniProtKB-KW"/>
</dbReference>
<evidence type="ECO:0000313" key="4">
    <source>
        <dbReference type="EMBL" id="KAA8631811.1"/>
    </source>
</evidence>
<proteinExistence type="inferred from homology"/>
<dbReference type="EMBL" id="NMPR01000068">
    <property type="protein sequence ID" value="KAA8631811.1"/>
    <property type="molecule type" value="Genomic_DNA"/>
</dbReference>
<organism evidence="4 5">
    <name type="scientific">Sordaria macrospora</name>
    <dbReference type="NCBI Taxonomy" id="5147"/>
    <lineage>
        <taxon>Eukaryota</taxon>
        <taxon>Fungi</taxon>
        <taxon>Dikarya</taxon>
        <taxon>Ascomycota</taxon>
        <taxon>Pezizomycotina</taxon>
        <taxon>Sordariomycetes</taxon>
        <taxon>Sordariomycetidae</taxon>
        <taxon>Sordariales</taxon>
        <taxon>Sordariaceae</taxon>
        <taxon>Sordaria</taxon>
    </lineage>
</organism>
<dbReference type="PANTHER" id="PTHR44196">
    <property type="entry name" value="DEHYDROGENASE/REDUCTASE SDR FAMILY MEMBER 7B"/>
    <property type="match status" value="1"/>
</dbReference>
<protein>
    <recommendedName>
        <fullName evidence="6">NAD(P)-binding protein</fullName>
    </recommendedName>
</protein>
<comment type="similarity">
    <text evidence="1 3">Belongs to the short-chain dehydrogenases/reductases (SDR) family.</text>
</comment>
<dbReference type="InterPro" id="IPR002347">
    <property type="entry name" value="SDR_fam"/>
</dbReference>